<name>A1YZ20_HUMAN</name>
<proteinExistence type="evidence at transcript level"/>
<sequence length="15" mass="1751">MEKVTDKSVPYLFPP</sequence>
<organism evidence="1">
    <name type="scientific">Homo sapiens</name>
    <name type="common">Human</name>
    <dbReference type="NCBI Taxonomy" id="9606"/>
    <lineage>
        <taxon>Eukaryota</taxon>
        <taxon>Metazoa</taxon>
        <taxon>Chordata</taxon>
        <taxon>Craniata</taxon>
        <taxon>Vertebrata</taxon>
        <taxon>Euteleostomi</taxon>
        <taxon>Mammalia</taxon>
        <taxon>Eutheria</taxon>
        <taxon>Euarchontoglires</taxon>
        <taxon>Primates</taxon>
        <taxon>Haplorrhini</taxon>
        <taxon>Catarrhini</taxon>
        <taxon>Hominidae</taxon>
        <taxon>Homo</taxon>
    </lineage>
</organism>
<gene>
    <name evidence="1" type="primary">PRDM1</name>
</gene>
<accession>A1YZ20</accession>
<dbReference type="OrthoDB" id="9345291at2759"/>
<protein>
    <submittedName>
        <fullName evidence="1">Truncated PRDM1 isoform 2</fullName>
    </submittedName>
</protein>
<dbReference type="EMBL" id="EF151143">
    <property type="protein sequence ID" value="ABL96617.1"/>
    <property type="molecule type" value="mRNA"/>
</dbReference>
<reference evidence="1" key="1">
    <citation type="journal article" date="2008" name="Exp. Hematol.">
        <title>Gene expression profiles of Hodgkin's lymphoma cell lines with different sensitivity to cytotoxic drugs.</title>
        <authorList>
            <person name="Staege M.S."/>
            <person name="Banning-Eichenseer U."/>
            <person name="Weissflog G."/>
            <person name="Volkmer I."/>
            <person name="Burdach S."/>
            <person name="Richter G."/>
            <person name="Mauz-Korholz C."/>
            <person name="Foll J."/>
            <person name="Korholz D."/>
        </authorList>
    </citation>
    <scope>NUCLEOTIDE SEQUENCE</scope>
</reference>
<evidence type="ECO:0000313" key="1">
    <source>
        <dbReference type="EMBL" id="ABL96617.1"/>
    </source>
</evidence>
<dbReference type="ChiTaRS" id="PRDM1">
    <property type="organism name" value="human"/>
</dbReference>